<accession>A0A6J7N0Q5</accession>
<evidence type="ECO:0000256" key="1">
    <source>
        <dbReference type="ARBA" id="ARBA00022801"/>
    </source>
</evidence>
<dbReference type="InterPro" id="IPR041127">
    <property type="entry name" value="PET_hydrolase/cutinase-like"/>
</dbReference>
<keyword evidence="3" id="KW-0443">Lipid metabolism</keyword>
<dbReference type="GO" id="GO:0016042">
    <property type="term" value="P:lipid catabolic process"/>
    <property type="evidence" value="ECO:0007669"/>
    <property type="project" value="UniProtKB-KW"/>
</dbReference>
<dbReference type="SUPFAM" id="SSF53474">
    <property type="entry name" value="alpha/beta-Hydrolases"/>
    <property type="match status" value="1"/>
</dbReference>
<dbReference type="GO" id="GO:0003847">
    <property type="term" value="F:1-alkyl-2-acetylglycerophosphocholine esterase activity"/>
    <property type="evidence" value="ECO:0007669"/>
    <property type="project" value="TreeGrafter"/>
</dbReference>
<dbReference type="Pfam" id="PF12740">
    <property type="entry name" value="PETase"/>
    <property type="match status" value="1"/>
</dbReference>
<organism evidence="5">
    <name type="scientific">freshwater metagenome</name>
    <dbReference type="NCBI Taxonomy" id="449393"/>
    <lineage>
        <taxon>unclassified sequences</taxon>
        <taxon>metagenomes</taxon>
        <taxon>ecological metagenomes</taxon>
    </lineage>
</organism>
<evidence type="ECO:0000256" key="3">
    <source>
        <dbReference type="ARBA" id="ARBA00023098"/>
    </source>
</evidence>
<dbReference type="InterPro" id="IPR029058">
    <property type="entry name" value="AB_hydrolase_fold"/>
</dbReference>
<keyword evidence="1" id="KW-0378">Hydrolase</keyword>
<reference evidence="5" key="1">
    <citation type="submission" date="2020-05" db="EMBL/GenBank/DDBJ databases">
        <authorList>
            <person name="Chiriac C."/>
            <person name="Salcher M."/>
            <person name="Ghai R."/>
            <person name="Kavagutti S V."/>
        </authorList>
    </citation>
    <scope>NUCLEOTIDE SEQUENCE</scope>
</reference>
<feature type="domain" description="PET hydrolase/cutinase-like" evidence="4">
    <location>
        <begin position="147"/>
        <end position="299"/>
    </location>
</feature>
<dbReference type="PANTHER" id="PTHR10272:SF0">
    <property type="entry name" value="PLATELET-ACTIVATING FACTOR ACETYLHYDROLASE"/>
    <property type="match status" value="1"/>
</dbReference>
<evidence type="ECO:0000313" key="5">
    <source>
        <dbReference type="EMBL" id="CAB4984842.1"/>
    </source>
</evidence>
<gene>
    <name evidence="5" type="ORF">UFOPK3974_00585</name>
</gene>
<dbReference type="PANTHER" id="PTHR10272">
    <property type="entry name" value="PLATELET-ACTIVATING FACTOR ACETYLHYDROLASE"/>
    <property type="match status" value="1"/>
</dbReference>
<protein>
    <submittedName>
        <fullName evidence="5">Unannotated protein</fullName>
    </submittedName>
</protein>
<proteinExistence type="predicted"/>
<dbReference type="Gene3D" id="3.40.50.1820">
    <property type="entry name" value="alpha/beta hydrolase"/>
    <property type="match status" value="1"/>
</dbReference>
<evidence type="ECO:0000259" key="4">
    <source>
        <dbReference type="Pfam" id="PF12740"/>
    </source>
</evidence>
<dbReference type="EMBL" id="CAFBOR010000061">
    <property type="protein sequence ID" value="CAB4984842.1"/>
    <property type="molecule type" value="Genomic_DNA"/>
</dbReference>
<name>A0A6J7N0Q5_9ZZZZ</name>
<evidence type="ECO:0000256" key="2">
    <source>
        <dbReference type="ARBA" id="ARBA00022963"/>
    </source>
</evidence>
<keyword evidence="2" id="KW-0442">Lipid degradation</keyword>
<sequence>MVKAHKNAFFRSAVITASALALISSAALPAGAQRSTKAAAPEPVYSKPGPYAVGVTTLSLPDRKIEVYYPAKTGSTKGKKRATYLQTDAIPADILAGLPAVPAGTDLSVTIPAYLNVPVAASKFPIVLFSHGAGGWRGVYGYPLSGLASWGFVVASVDFTEYGLLSQFLGTGGAADPNRRTKISATAVAALDLVVAENTAKGSRFKGHLLPGKVGAVGHSAGGGTMFSLLDNKRISSIVGWAPVGPQAPVTSHTPTMMITGAEDIAITPASAAASYAALNAPKRFVEIGKLGHNAFSDACLAIRSGTDLIGIAKGLGIGIPDRLLELGRNGCGVDSLGTKKGWQIIQQFTVAELRKDLGINKAPIGLTPASAKSFPGVSITYKQQLK</sequence>
<dbReference type="AlphaFoldDB" id="A0A6J7N0Q5"/>